<accession>A0A1I8C263</accession>
<dbReference type="WBParaSite" id="MhA1_Contig915.frz3.gene1">
    <property type="protein sequence ID" value="MhA1_Contig915.frz3.gene1"/>
    <property type="gene ID" value="MhA1_Contig915.frz3.gene1"/>
</dbReference>
<evidence type="ECO:0000313" key="1">
    <source>
        <dbReference type="Proteomes" id="UP000095281"/>
    </source>
</evidence>
<protein>
    <submittedName>
        <fullName evidence="2">TGc domain-containing protein</fullName>
    </submittedName>
</protein>
<dbReference type="Proteomes" id="UP000095281">
    <property type="component" value="Unplaced"/>
</dbReference>
<proteinExistence type="predicted"/>
<evidence type="ECO:0000313" key="2">
    <source>
        <dbReference type="WBParaSite" id="MhA1_Contig915.frz3.gene1"/>
    </source>
</evidence>
<dbReference type="AlphaFoldDB" id="A0A1I8C263"/>
<name>A0A1I8C263_MELHA</name>
<sequence>MKENNYLENLNELLPNCGINENNNKIHFQLAKVLRKRLGFPKEMAFSY</sequence>
<keyword evidence="1" id="KW-1185">Reference proteome</keyword>
<organism evidence="1 2">
    <name type="scientific">Meloidogyne hapla</name>
    <name type="common">Root-knot nematode worm</name>
    <dbReference type="NCBI Taxonomy" id="6305"/>
    <lineage>
        <taxon>Eukaryota</taxon>
        <taxon>Metazoa</taxon>
        <taxon>Ecdysozoa</taxon>
        <taxon>Nematoda</taxon>
        <taxon>Chromadorea</taxon>
        <taxon>Rhabditida</taxon>
        <taxon>Tylenchina</taxon>
        <taxon>Tylenchomorpha</taxon>
        <taxon>Tylenchoidea</taxon>
        <taxon>Meloidogynidae</taxon>
        <taxon>Meloidogyninae</taxon>
        <taxon>Meloidogyne</taxon>
    </lineage>
</organism>
<reference evidence="2" key="1">
    <citation type="submission" date="2016-11" db="UniProtKB">
        <authorList>
            <consortium name="WormBaseParasite"/>
        </authorList>
    </citation>
    <scope>IDENTIFICATION</scope>
</reference>